<gene>
    <name evidence="5" type="ORF">DD559_08425</name>
</gene>
<keyword evidence="4" id="KW-0732">Signal</keyword>
<evidence type="ECO:0000256" key="3">
    <source>
        <dbReference type="SAM" id="MobiDB-lite"/>
    </source>
</evidence>
<dbReference type="EMBL" id="QENQ01000001">
    <property type="protein sequence ID" value="PVX29341.1"/>
    <property type="molecule type" value="Genomic_DNA"/>
</dbReference>
<name>A0A2U0SDH4_9SPHN</name>
<proteinExistence type="predicted"/>
<dbReference type="SUPFAM" id="SSF48452">
    <property type="entry name" value="TPR-like"/>
    <property type="match status" value="3"/>
</dbReference>
<dbReference type="Proteomes" id="UP000245890">
    <property type="component" value="Unassembled WGS sequence"/>
</dbReference>
<keyword evidence="6" id="KW-1185">Reference proteome</keyword>
<comment type="caution">
    <text evidence="5">The sequence shown here is derived from an EMBL/GenBank/DDBJ whole genome shotgun (WGS) entry which is preliminary data.</text>
</comment>
<dbReference type="PANTHER" id="PTHR45586:SF1">
    <property type="entry name" value="LIPOPOLYSACCHARIDE ASSEMBLY PROTEIN B"/>
    <property type="match status" value="1"/>
</dbReference>
<accession>A0A2U0SDH4</accession>
<dbReference type="SMART" id="SM00028">
    <property type="entry name" value="TPR"/>
    <property type="match status" value="5"/>
</dbReference>
<evidence type="ECO:0000256" key="4">
    <source>
        <dbReference type="SAM" id="SignalP"/>
    </source>
</evidence>
<dbReference type="InterPro" id="IPR051012">
    <property type="entry name" value="CellSynth/LPSAsmb/PSIAsmb"/>
</dbReference>
<feature type="signal peptide" evidence="4">
    <location>
        <begin position="1"/>
        <end position="42"/>
    </location>
</feature>
<feature type="chain" id="PRO_5015736672" description="Tetratricopeptide repeat protein" evidence="4">
    <location>
        <begin position="43"/>
        <end position="1800"/>
    </location>
</feature>
<evidence type="ECO:0000313" key="6">
    <source>
        <dbReference type="Proteomes" id="UP000245890"/>
    </source>
</evidence>
<dbReference type="PANTHER" id="PTHR45586">
    <property type="entry name" value="TPR REPEAT-CONTAINING PROTEIN PA4667"/>
    <property type="match status" value="1"/>
</dbReference>
<evidence type="ECO:0000256" key="1">
    <source>
        <dbReference type="ARBA" id="ARBA00022737"/>
    </source>
</evidence>
<dbReference type="InterPro" id="IPR019734">
    <property type="entry name" value="TPR_rpt"/>
</dbReference>
<evidence type="ECO:0000256" key="2">
    <source>
        <dbReference type="ARBA" id="ARBA00022803"/>
    </source>
</evidence>
<evidence type="ECO:0008006" key="7">
    <source>
        <dbReference type="Google" id="ProtNLM"/>
    </source>
</evidence>
<keyword evidence="2" id="KW-0802">TPR repeat</keyword>
<dbReference type="InterPro" id="IPR011990">
    <property type="entry name" value="TPR-like_helical_dom_sf"/>
</dbReference>
<feature type="region of interest" description="Disordered" evidence="3">
    <location>
        <begin position="1778"/>
        <end position="1800"/>
    </location>
</feature>
<keyword evidence="1" id="KW-0677">Repeat</keyword>
<protein>
    <recommendedName>
        <fullName evidence="7">Tetratricopeptide repeat protein</fullName>
    </recommendedName>
</protein>
<evidence type="ECO:0000313" key="5">
    <source>
        <dbReference type="EMBL" id="PVX29341.1"/>
    </source>
</evidence>
<organism evidence="5 6">
    <name type="scientific">Sphingomonas pokkalii</name>
    <dbReference type="NCBI Taxonomy" id="2175090"/>
    <lineage>
        <taxon>Bacteria</taxon>
        <taxon>Pseudomonadati</taxon>
        <taxon>Pseudomonadota</taxon>
        <taxon>Alphaproteobacteria</taxon>
        <taxon>Sphingomonadales</taxon>
        <taxon>Sphingomonadaceae</taxon>
        <taxon>Sphingomonas</taxon>
    </lineage>
</organism>
<sequence>MAFAGKAEDMMTLISARPGASRKLLLALSLSTSLVAPGVALAQAGGEGVAVSDAAPREAWVQRAQRQWEGGDRDGALAAIDAGLKTAPSPGGELVRAELLDALGESVAAEQAYRRARAAIGDPATQRRIDMRLAVMAAMRRPDTLVAFAASRPSSQARPLAQLLALLNRPRAALDRVAADTAGELFEWLERTQWALAAGDGRTARTTALRAVAAAKGADDARYALALLVEAYRVSGDLPGALAVLRSLPESEPVLAAQVDAMLEIGQIQPAIAIIEHAQSPALRQRLTGLLDLAGDQAASEAEFRRMIAADPHQADLYGRLAALYLARGDEAQAVATYRALFAANRGRADVLTAGARSMIGMGLQNEAVALLNGSAGDPAVATATHLFLFEAYLDAGDVGKALAELQLVERGDARGALIDDIADGYERLGRLDAALAILRGSEGRGTPLSYDRRAHIAQLAAATGDNADALRRWQSLWSETMLPARRRNIERQIVALARKTDQLDALVQASRARLDAGTLRAGEIDLLVALYLAQSKPESAADVVRRFAARSGASETATLNQLARLYARIRDTARLETTLRRLVAIDPANRDDNVRRLILELLRNTGGASPSTERQAELDGLMAQLSETDEAGTRAFKAAVYTEAGLGEQALSELRKAFAAAPGDADAMLRLATELKRQRRRGEAIGILQYAAEYGGTAGQFFAAIDGLLDMIADASGDEPGVRGVLGWAKRRVLERIALQGADSRLLGLLADVAVADADYDLQMRATEATVPGAGEQRAAVLRELATLAGGPTVDGGQTAIGDPGRKIVYARRLLALGKSFPPDLYADLARTMLKEKDEAGAERAFALMSAMGGLVNVDETKGDAYAAAGRPAQALTNYARALLQDQSNFDLLVKTSILREGAGQDDLAWRWYWRGLRTLIARQPMTPLAAGDDRDLDVRRYYATMVEGLLLTWPRSSAAADAMLADLQRQFLAEMAPLGPGAANVLTDHPRLALIVDLGHRIADAGRAGAVLADWDAMLDRSFAKDATYRRAAGIRAQLTGRGATPAIGAQEGWPIAALRAQALAMGNDMLRFVSALSRDDSKEVQALLATALAEEEAARDEAARMPSGNFRQPIYILMLAEAMDRLSPETFRDAVLAPLQRSPARDAILFDLFRASSARYARLEKIAGSRLIAPDRLLALTISQSNRRLGVSLRTSRTGGDAGSDWLGQFTTDQLITLYDGLVARLVGGEGDSMISDLALADLLRRPLDAGQRDRLAAVLDRDVAIVRDSRTGSGGPLVVRLLQFEAAAANRPLVLRAAKAVAARYADSAALPGVLERWYAGERTQAFLQLTALAESLSQSGYTSSRIDQVIANFLPDIRRQQIAAFLADPGSDPGAAATAYQQLATDDAGTSVEQRLAMARKMVGIDPGNPRYRDQVLALTAQRSDWPAFAEALKARVAGESDDTLATTMLALTYRLLDRQQDAADVAKAAGVDLDDVDLLVHLLNRSQAMRARGGGGGLAGLFTPLYEAYRAHAPHLPSVVAVAARQARASGSGGPAGDAGLGPLLQAAREPDGGRGTLRAIWRDSAGASENEAGRTRLGFVYTLNAAVRAGEAGAAWIAEPRISAELQRYPAAMAPVQQARQQMLYAVGAEGPVRRGEGEAVLRQLLDAARGGSADADDVRRLMAVALRMDAALAPGDLAVLDQRLRDMPVMSPDGRLDAAHIYARSGDFANAAAFLQAGLVQMLYPADMLDSVEALSVAMQRAVGILALWRDDAARQRVYDALARTLEARKRGPNGADLPDLPKLTGGGEPEQ</sequence>
<reference evidence="5 6" key="1">
    <citation type="submission" date="2018-05" db="EMBL/GenBank/DDBJ databases">
        <title>Description of Sphingomonas pokkalii sp nov, isolated from the rhizosphere of saline tolerant pokkali rice and its draft genome analysis.</title>
        <authorList>
            <person name="Menon R."/>
            <person name="Kumari S."/>
            <person name="Rameshkumar N."/>
        </authorList>
    </citation>
    <scope>NUCLEOTIDE SEQUENCE [LARGE SCALE GENOMIC DNA]</scope>
    <source>
        <strain evidence="5 6">L3B27</strain>
    </source>
</reference>
<dbReference type="Gene3D" id="1.25.40.10">
    <property type="entry name" value="Tetratricopeptide repeat domain"/>
    <property type="match status" value="2"/>
</dbReference>